<dbReference type="STRING" id="7574.A0A1S3JCZ2"/>
<dbReference type="PANTHER" id="PTHR15441">
    <property type="entry name" value="RIBONUCLEASE P PROTEIN SUBUNIT P14"/>
    <property type="match status" value="1"/>
</dbReference>
<organism evidence="3 4">
    <name type="scientific">Lingula anatina</name>
    <name type="common">Brachiopod</name>
    <name type="synonym">Lingula unguis</name>
    <dbReference type="NCBI Taxonomy" id="7574"/>
    <lineage>
        <taxon>Eukaryota</taxon>
        <taxon>Metazoa</taxon>
        <taxon>Spiralia</taxon>
        <taxon>Lophotrochozoa</taxon>
        <taxon>Brachiopoda</taxon>
        <taxon>Linguliformea</taxon>
        <taxon>Lingulata</taxon>
        <taxon>Lingulida</taxon>
        <taxon>Linguloidea</taxon>
        <taxon>Lingulidae</taxon>
        <taxon>Lingula</taxon>
    </lineage>
</organism>
<dbReference type="InterPro" id="IPR038085">
    <property type="entry name" value="Rnp2-like_sf"/>
</dbReference>
<dbReference type="GeneID" id="106172202"/>
<dbReference type="GO" id="GO:0030681">
    <property type="term" value="C:multimeric ribonuclease P complex"/>
    <property type="evidence" value="ECO:0007669"/>
    <property type="project" value="TreeGrafter"/>
</dbReference>
<proteinExistence type="predicted"/>
<keyword evidence="1" id="KW-0819">tRNA processing</keyword>
<dbReference type="RefSeq" id="XP_013408272.1">
    <property type="nucleotide sequence ID" value="XM_013552818.1"/>
</dbReference>
<dbReference type="Gene3D" id="3.30.70.3250">
    <property type="entry name" value="Ribonuclease P, Pop5 subunit"/>
    <property type="match status" value="1"/>
</dbReference>
<evidence type="ECO:0000256" key="1">
    <source>
        <dbReference type="ARBA" id="ARBA00022694"/>
    </source>
</evidence>
<dbReference type="GO" id="GO:0001682">
    <property type="term" value="P:tRNA 5'-leader removal"/>
    <property type="evidence" value="ECO:0007669"/>
    <property type="project" value="TreeGrafter"/>
</dbReference>
<reference evidence="4" key="2">
    <citation type="submission" date="2025-08" db="UniProtKB">
        <authorList>
            <consortium name="RefSeq"/>
        </authorList>
    </citation>
    <scope>IDENTIFICATION</scope>
</reference>
<dbReference type="KEGG" id="lak:106172202"/>
<evidence type="ECO:0000259" key="2">
    <source>
        <dbReference type="Pfam" id="PF20976"/>
    </source>
</evidence>
<name>A0A1S3JCZ2_LINAN</name>
<feature type="domain" description="Ribonucleases P/MRP subunit Pop8-like" evidence="2">
    <location>
        <begin position="12"/>
        <end position="85"/>
    </location>
</feature>
<protein>
    <submittedName>
        <fullName evidence="4">Ribonuclease P protein subunit p14</fullName>
    </submittedName>
</protein>
<sequence>MYRRIVSKGKAEYFYLHVTLEFEDFEDVPVDAIKFKTIIVDALQGLFGLAGASIPADILKFHQPKRSAVLRVPSSGFVKLWSSLTLLGTCMGRRCAFRVHQVTPHLMALSANSREWQL</sequence>
<dbReference type="PANTHER" id="PTHR15441:SF1">
    <property type="entry name" value="RIBONUCLEASE P PROTEIN SUBUNIT P14"/>
    <property type="match status" value="1"/>
</dbReference>
<dbReference type="Pfam" id="PF20976">
    <property type="entry name" value="Pop8"/>
    <property type="match status" value="1"/>
</dbReference>
<evidence type="ECO:0000313" key="4">
    <source>
        <dbReference type="RefSeq" id="XP_013408272.1"/>
    </source>
</evidence>
<dbReference type="GO" id="GO:0005730">
    <property type="term" value="C:nucleolus"/>
    <property type="evidence" value="ECO:0007669"/>
    <property type="project" value="TreeGrafter"/>
</dbReference>
<dbReference type="GO" id="GO:0033204">
    <property type="term" value="F:ribonuclease P RNA binding"/>
    <property type="evidence" value="ECO:0007669"/>
    <property type="project" value="TreeGrafter"/>
</dbReference>
<dbReference type="OrthoDB" id="2262258at2759"/>
<dbReference type="FunCoup" id="A0A1S3JCZ2">
    <property type="interactions" value="12"/>
</dbReference>
<gene>
    <name evidence="4" type="primary">LOC106172202</name>
</gene>
<dbReference type="SUPFAM" id="SSF160350">
    <property type="entry name" value="Rnp2-like"/>
    <property type="match status" value="1"/>
</dbReference>
<dbReference type="InterPro" id="IPR049128">
    <property type="entry name" value="Pop8-like_dom"/>
</dbReference>
<dbReference type="InParanoid" id="A0A1S3JCZ2"/>
<reference evidence="4" key="1">
    <citation type="journal article" date="2015" name="Nat. Commun.">
        <title>The Lingula genome provides insights into brachiopod evolution and the origin of phosphate biomineralization.</title>
        <authorList>
            <person name="Luo Y.J."/>
            <person name="Takeuchi T."/>
            <person name="Koyanagi R."/>
            <person name="Yamada L."/>
            <person name="Kanda M."/>
            <person name="Khalturina M."/>
            <person name="Fujie M."/>
            <person name="Yamasaki S.I."/>
            <person name="Endo K."/>
            <person name="Satoh N."/>
        </authorList>
    </citation>
    <scope>NUCLEOTIDE SEQUENCE</scope>
</reference>
<dbReference type="Proteomes" id="UP000085678">
    <property type="component" value="Unplaced"/>
</dbReference>
<evidence type="ECO:0000313" key="3">
    <source>
        <dbReference type="Proteomes" id="UP000085678"/>
    </source>
</evidence>
<dbReference type="AlphaFoldDB" id="A0A1S3JCZ2"/>
<accession>A0A1S3JCZ2</accession>
<keyword evidence="3" id="KW-1185">Reference proteome</keyword>